<proteinExistence type="predicted"/>
<gene>
    <name evidence="3" type="ORF">BINO364_LOCUS1881</name>
</gene>
<evidence type="ECO:0000313" key="4">
    <source>
        <dbReference type="Proteomes" id="UP000838878"/>
    </source>
</evidence>
<feature type="region of interest" description="Disordered" evidence="1">
    <location>
        <begin position="391"/>
        <end position="535"/>
    </location>
</feature>
<name>A0A8J9VNK3_9NEOP</name>
<feature type="compositionally biased region" description="Polar residues" evidence="1">
    <location>
        <begin position="470"/>
        <end position="480"/>
    </location>
</feature>
<feature type="compositionally biased region" description="Polar residues" evidence="1">
    <location>
        <begin position="152"/>
        <end position="164"/>
    </location>
</feature>
<feature type="compositionally biased region" description="Polar residues" evidence="1">
    <location>
        <begin position="271"/>
        <end position="280"/>
    </location>
</feature>
<organism evidence="3 4">
    <name type="scientific">Brenthis ino</name>
    <name type="common">lesser marbled fritillary</name>
    <dbReference type="NCBI Taxonomy" id="405034"/>
    <lineage>
        <taxon>Eukaryota</taxon>
        <taxon>Metazoa</taxon>
        <taxon>Ecdysozoa</taxon>
        <taxon>Arthropoda</taxon>
        <taxon>Hexapoda</taxon>
        <taxon>Insecta</taxon>
        <taxon>Pterygota</taxon>
        <taxon>Neoptera</taxon>
        <taxon>Endopterygota</taxon>
        <taxon>Lepidoptera</taxon>
        <taxon>Glossata</taxon>
        <taxon>Ditrysia</taxon>
        <taxon>Papilionoidea</taxon>
        <taxon>Nymphalidae</taxon>
        <taxon>Heliconiinae</taxon>
        <taxon>Argynnini</taxon>
        <taxon>Brenthis</taxon>
    </lineage>
</organism>
<evidence type="ECO:0000256" key="2">
    <source>
        <dbReference type="SAM" id="SignalP"/>
    </source>
</evidence>
<protein>
    <submittedName>
        <fullName evidence="3">Uncharacterized protein</fullName>
    </submittedName>
</protein>
<accession>A0A8J9VNK3</accession>
<dbReference type="Pfam" id="PF15868">
    <property type="entry name" value="MBF2"/>
    <property type="match status" value="1"/>
</dbReference>
<feature type="chain" id="PRO_5035459116" evidence="2">
    <location>
        <begin position="18"/>
        <end position="634"/>
    </location>
</feature>
<keyword evidence="2" id="KW-0732">Signal</keyword>
<evidence type="ECO:0000313" key="3">
    <source>
        <dbReference type="EMBL" id="CAH0714867.1"/>
    </source>
</evidence>
<feature type="region of interest" description="Disordered" evidence="1">
    <location>
        <begin position="237"/>
        <end position="357"/>
    </location>
</feature>
<dbReference type="Proteomes" id="UP000838878">
    <property type="component" value="Chromosome 10"/>
</dbReference>
<dbReference type="OrthoDB" id="7230779at2759"/>
<keyword evidence="4" id="KW-1185">Reference proteome</keyword>
<feature type="compositionally biased region" description="Polar residues" evidence="1">
    <location>
        <begin position="444"/>
        <end position="458"/>
    </location>
</feature>
<reference evidence="3" key="1">
    <citation type="submission" date="2021-12" db="EMBL/GenBank/DDBJ databases">
        <authorList>
            <person name="Martin H S."/>
        </authorList>
    </citation>
    <scope>NUCLEOTIDE SEQUENCE</scope>
</reference>
<sequence>MDTKLVVLCTLVCTVVGSDVSVGKSTGRKIFDEVRQANPAIWRQIENVTIIAPSDEVISGVVVTDMRPEKDGDAQIVDGGKGKDSVTIELKSPTVLRGYEFHLEVYTESNTKYTDAEENLPVPDDTSNKDLPEMNESTTVSEGSGSGDHVSVSMSNENVTTELPENSDKDAPSLVGKDTDGNVRPARGIDFENISQTSGTMDVDNVPVSTTDMPTENLTTELSENTDKDAPAFIGQDLNESVRPARETNEDSIPGTTETANTDNVTERSEGNATTGLPNNSDKDAPSSIGKDLNENIRPARRTDDEDISQTSDAADTANIPSIIASEASTTEDPKIDQDQTTTEVNEKTTIEEEVTPAPVIFDNAKNIPDYPSLDILDLIKAKEGTRLIRHTEENEVTTESENIEQSTTESNEKSESYDVSSEPSEKTNDDDIVDLMPPEIGASYNTDFSDNASSNPRSGRGVSIVDIANDSTTTEATTVNDKEEKETEFSTTEALMTEQPRNTRNAGVEDTDVDSNNVDIPKEPQEQPSWGSRLGNSNVIVLNRELFSPDSSQTRYEIPIVLILANGANLPTIKIIVENSNFEQEKPDVNIQSESPTVENLASNDEIPKNVDETDFMPPNDEYASNPVMILEK</sequence>
<feature type="compositionally biased region" description="Basic and acidic residues" evidence="1">
    <location>
        <begin position="166"/>
        <end position="181"/>
    </location>
</feature>
<evidence type="ECO:0000256" key="1">
    <source>
        <dbReference type="SAM" id="MobiDB-lite"/>
    </source>
</evidence>
<dbReference type="AlphaFoldDB" id="A0A8J9VNK3"/>
<feature type="signal peptide" evidence="2">
    <location>
        <begin position="1"/>
        <end position="17"/>
    </location>
</feature>
<feature type="compositionally biased region" description="Polar residues" evidence="1">
    <location>
        <begin position="254"/>
        <end position="264"/>
    </location>
</feature>
<feature type="non-terminal residue" evidence="3">
    <location>
        <position position="634"/>
    </location>
</feature>
<feature type="region of interest" description="Disordered" evidence="1">
    <location>
        <begin position="112"/>
        <end position="214"/>
    </location>
</feature>
<dbReference type="InterPro" id="IPR031734">
    <property type="entry name" value="MBF2"/>
</dbReference>
<dbReference type="EMBL" id="OV170230">
    <property type="protein sequence ID" value="CAH0714867.1"/>
    <property type="molecule type" value="Genomic_DNA"/>
</dbReference>